<feature type="binding site" evidence="13">
    <location>
        <begin position="48"/>
        <end position="55"/>
    </location>
    <ligand>
        <name>ATP</name>
        <dbReference type="ChEBI" id="CHEBI:30616"/>
    </ligand>
</feature>
<dbReference type="SMART" id="SM00490">
    <property type="entry name" value="HELICc"/>
    <property type="match status" value="1"/>
</dbReference>
<dbReference type="SMART" id="SM00487">
    <property type="entry name" value="DEXDc"/>
    <property type="match status" value="1"/>
</dbReference>
<comment type="similarity">
    <text evidence="2 13 14">Belongs to the UvrB family.</text>
</comment>
<feature type="domain" description="UVR" evidence="16">
    <location>
        <begin position="655"/>
        <end position="690"/>
    </location>
</feature>
<feature type="short sequence motif" description="Beta-hairpin" evidence="13">
    <location>
        <begin position="101"/>
        <end position="124"/>
    </location>
</feature>
<dbReference type="GO" id="GO:0005737">
    <property type="term" value="C:cytoplasm"/>
    <property type="evidence" value="ECO:0007669"/>
    <property type="project" value="UniProtKB-SubCell"/>
</dbReference>
<dbReference type="Pfam" id="PF04851">
    <property type="entry name" value="ResIII"/>
    <property type="match status" value="1"/>
</dbReference>
<dbReference type="CDD" id="cd18790">
    <property type="entry name" value="SF2_C_UvrB"/>
    <property type="match status" value="1"/>
</dbReference>
<organism evidence="19 20">
    <name type="scientific">Sanguibacter suaedae</name>
    <dbReference type="NCBI Taxonomy" id="2795737"/>
    <lineage>
        <taxon>Bacteria</taxon>
        <taxon>Bacillati</taxon>
        <taxon>Actinomycetota</taxon>
        <taxon>Actinomycetes</taxon>
        <taxon>Micrococcales</taxon>
        <taxon>Sanguibacteraceae</taxon>
        <taxon>Sanguibacter</taxon>
    </lineage>
</organism>
<proteinExistence type="inferred from homology"/>
<dbReference type="FunFam" id="4.10.860.10:FF:000009">
    <property type="entry name" value="UvrABC system protein B"/>
    <property type="match status" value="1"/>
</dbReference>
<dbReference type="PROSITE" id="PS51192">
    <property type="entry name" value="HELICASE_ATP_BIND_1"/>
    <property type="match status" value="1"/>
</dbReference>
<gene>
    <name evidence="13 19" type="primary">uvrB</name>
    <name evidence="19" type="ORF">JAV76_07795</name>
</gene>
<evidence type="ECO:0000256" key="2">
    <source>
        <dbReference type="ARBA" id="ARBA00008533"/>
    </source>
</evidence>
<evidence type="ECO:0000259" key="16">
    <source>
        <dbReference type="PROSITE" id="PS50151"/>
    </source>
</evidence>
<evidence type="ECO:0000256" key="15">
    <source>
        <dbReference type="SAM" id="Coils"/>
    </source>
</evidence>
<dbReference type="InterPro" id="IPR014001">
    <property type="entry name" value="Helicase_ATP-bd"/>
</dbReference>
<evidence type="ECO:0000256" key="9">
    <source>
        <dbReference type="ARBA" id="ARBA00023204"/>
    </source>
</evidence>
<comment type="caution">
    <text evidence="19">The sequence shown here is derived from an EMBL/GenBank/DDBJ whole genome shotgun (WGS) entry which is preliminary data.</text>
</comment>
<feature type="coiled-coil region" evidence="15">
    <location>
        <begin position="272"/>
        <end position="299"/>
    </location>
</feature>
<dbReference type="Gene3D" id="3.40.50.300">
    <property type="entry name" value="P-loop containing nucleotide triphosphate hydrolases"/>
    <property type="match status" value="3"/>
</dbReference>
<dbReference type="Gene3D" id="4.10.860.10">
    <property type="entry name" value="UVR domain"/>
    <property type="match status" value="1"/>
</dbReference>
<dbReference type="InterPro" id="IPR024759">
    <property type="entry name" value="UvrB_YAD/RRR_dom"/>
</dbReference>
<reference evidence="19" key="1">
    <citation type="submission" date="2020-12" db="EMBL/GenBank/DDBJ databases">
        <title>Sanguibacter suaedae sp. nov., isolated from Suaeda aralocaspica.</title>
        <authorList>
            <person name="Ma Q."/>
        </authorList>
    </citation>
    <scope>NUCLEOTIDE SEQUENCE</scope>
    <source>
        <strain evidence="19">YZGR15</strain>
    </source>
</reference>
<evidence type="ECO:0000256" key="11">
    <source>
        <dbReference type="ARBA" id="ARBA00026033"/>
    </source>
</evidence>
<comment type="subcellular location">
    <subcellularLocation>
        <location evidence="1 13 14">Cytoplasm</location>
    </subcellularLocation>
</comment>
<dbReference type="InterPro" id="IPR036876">
    <property type="entry name" value="UVR_dom_sf"/>
</dbReference>
<evidence type="ECO:0000256" key="10">
    <source>
        <dbReference type="ARBA" id="ARBA00023236"/>
    </source>
</evidence>
<dbReference type="CDD" id="cd17916">
    <property type="entry name" value="DEXHc_UvrB"/>
    <property type="match status" value="1"/>
</dbReference>
<comment type="domain">
    <text evidence="13">The beta-hairpin motif is involved in DNA binding.</text>
</comment>
<dbReference type="InterPro" id="IPR001943">
    <property type="entry name" value="UVR_dom"/>
</dbReference>
<evidence type="ECO:0000313" key="20">
    <source>
        <dbReference type="Proteomes" id="UP000602087"/>
    </source>
</evidence>
<dbReference type="RefSeq" id="WP_198733478.1">
    <property type="nucleotide sequence ID" value="NZ_JAEINH010000005.1"/>
</dbReference>
<keyword evidence="4 13" id="KW-0547">Nucleotide-binding</keyword>
<evidence type="ECO:0000256" key="4">
    <source>
        <dbReference type="ARBA" id="ARBA00022741"/>
    </source>
</evidence>
<dbReference type="Pfam" id="PF17757">
    <property type="entry name" value="UvrB_inter"/>
    <property type="match status" value="1"/>
</dbReference>
<protein>
    <recommendedName>
        <fullName evidence="12 13">UvrABC system protein B</fullName>
        <shortName evidence="13">Protein UvrB</shortName>
    </recommendedName>
    <alternativeName>
        <fullName evidence="13">Excinuclease ABC subunit B</fullName>
    </alternativeName>
</protein>
<keyword evidence="3 13" id="KW-0963">Cytoplasm</keyword>
<dbReference type="InterPro" id="IPR041471">
    <property type="entry name" value="UvrB_inter"/>
</dbReference>
<dbReference type="Pfam" id="PF12344">
    <property type="entry name" value="UvrB"/>
    <property type="match status" value="1"/>
</dbReference>
<dbReference type="GO" id="GO:0003677">
    <property type="term" value="F:DNA binding"/>
    <property type="evidence" value="ECO:0007669"/>
    <property type="project" value="UniProtKB-UniRule"/>
</dbReference>
<comment type="function">
    <text evidence="13">The UvrABC repair system catalyzes the recognition and processing of DNA lesions. A damage recognition complex composed of 2 UvrA and 2 UvrB subunits scans DNA for abnormalities. Upon binding of the UvrA(2)B(2) complex to a putative damaged site, the DNA wraps around one UvrB monomer. DNA wrap is dependent on ATP binding by UvrB and probably causes local melting of the DNA helix, facilitating insertion of UvrB beta-hairpin between the DNA strands. Then UvrB probes one DNA strand for the presence of a lesion. If a lesion is found the UvrA subunits dissociate and the UvrB-DNA preincision complex is formed. This complex is subsequently bound by UvrC and the second UvrB is released. If no lesion is found, the DNA wraps around the other UvrB subunit that will check the other stand for damage.</text>
</comment>
<evidence type="ECO:0000256" key="1">
    <source>
        <dbReference type="ARBA" id="ARBA00004496"/>
    </source>
</evidence>
<dbReference type="AlphaFoldDB" id="A0A934M9Q1"/>
<evidence type="ECO:0000256" key="5">
    <source>
        <dbReference type="ARBA" id="ARBA00022763"/>
    </source>
</evidence>
<dbReference type="PANTHER" id="PTHR24029:SF0">
    <property type="entry name" value="UVRABC SYSTEM PROTEIN B"/>
    <property type="match status" value="1"/>
</dbReference>
<keyword evidence="7 13" id="KW-0067">ATP-binding</keyword>
<dbReference type="Pfam" id="PF00271">
    <property type="entry name" value="Helicase_C"/>
    <property type="match status" value="1"/>
</dbReference>
<keyword evidence="6 13" id="KW-0228">DNA excision</keyword>
<comment type="subunit">
    <text evidence="11 13 14">Forms a heterotetramer with UvrA during the search for lesions. Interacts with UvrC in an incision complex.</text>
</comment>
<dbReference type="GO" id="GO:0016887">
    <property type="term" value="F:ATP hydrolysis activity"/>
    <property type="evidence" value="ECO:0007669"/>
    <property type="project" value="InterPro"/>
</dbReference>
<dbReference type="GO" id="GO:0005524">
    <property type="term" value="F:ATP binding"/>
    <property type="evidence" value="ECO:0007669"/>
    <property type="project" value="UniProtKB-UniRule"/>
</dbReference>
<evidence type="ECO:0000256" key="14">
    <source>
        <dbReference type="RuleBase" id="RU003587"/>
    </source>
</evidence>
<evidence type="ECO:0000256" key="8">
    <source>
        <dbReference type="ARBA" id="ARBA00022881"/>
    </source>
</evidence>
<evidence type="ECO:0000256" key="12">
    <source>
        <dbReference type="ARBA" id="ARBA00029504"/>
    </source>
</evidence>
<dbReference type="SUPFAM" id="SSF52540">
    <property type="entry name" value="P-loop containing nucleoside triphosphate hydrolases"/>
    <property type="match status" value="2"/>
</dbReference>
<dbReference type="Proteomes" id="UP000602087">
    <property type="component" value="Unassembled WGS sequence"/>
</dbReference>
<feature type="domain" description="Helicase ATP-binding" evidence="17">
    <location>
        <begin position="35"/>
        <end position="191"/>
    </location>
</feature>
<accession>A0A934M9Q1</accession>
<dbReference type="NCBIfam" id="NF003673">
    <property type="entry name" value="PRK05298.1"/>
    <property type="match status" value="1"/>
</dbReference>
<dbReference type="PROSITE" id="PS50151">
    <property type="entry name" value="UVR"/>
    <property type="match status" value="1"/>
</dbReference>
<dbReference type="GO" id="GO:0009381">
    <property type="term" value="F:excinuclease ABC activity"/>
    <property type="evidence" value="ECO:0007669"/>
    <property type="project" value="UniProtKB-UniRule"/>
</dbReference>
<sequence>MRPVTDLQRTVAPFEVVSEYTPSGDQPTAIAQLSERVQAGEKDVVLLGATGTGKSATTAWLIEKLQRPTLVMAPNKTLAAQLATEFRELLPNNAVEYFVSYYDYYQPEAYIAQTDTFIEKDSSINDEVERLRHSATSNLLTRRDVVVVASVSCIYGLGTPQEYVDRMVRLDVGDVVERDALLRQFVAMQYTRNDMAFTRGTFRVRGDTVEIIPVYEELAIRIEFFGDEIESIQTLHPLTGDVVRAETSVHVFPATHYVAGPERMERAIGSIEAELEVRLGELERQNKLLEAQRLRMRTTYDIEMMRQIGSCSGIENYSRHIDGREPGTAPHTLLDYFPEDFLLVIDESHVTVPQIGAMFEGDMSRKRNLVDHGFRLPSAMDNRPLRWEEFVDRIGQTVYLSATPGNYELSMSDGVVEQIIRPTGLVDPKVVIKPTTGQIDDLLEEIRVRAERNERVLVTTLTKKMAEDLTDYFLDKDVRVRYLHSEVDTLRRVELLRELRLGEYDVLVGINLLREGLDLPEVSLVAILDADKEGFLRSATSLIQTIGRAARNVSGEVHMYADKITAAMATALEETDRRREKQVAYNLEHGIDPTPLRKRISDVTDMLAREDIDTQELLQGGYRNAGKARAPVPGGGKAGATSANRLANVAAGELADLIQELSDQMHSAAAELQFELAARLRDEISGLKKELRQMQSATA</sequence>
<evidence type="ECO:0000259" key="18">
    <source>
        <dbReference type="PROSITE" id="PS51194"/>
    </source>
</evidence>
<dbReference type="GO" id="GO:0009380">
    <property type="term" value="C:excinuclease repair complex"/>
    <property type="evidence" value="ECO:0007669"/>
    <property type="project" value="InterPro"/>
</dbReference>
<keyword evidence="8 13" id="KW-0267">Excision nuclease</keyword>
<dbReference type="GO" id="GO:0006289">
    <property type="term" value="P:nucleotide-excision repair"/>
    <property type="evidence" value="ECO:0007669"/>
    <property type="project" value="UniProtKB-UniRule"/>
</dbReference>
<keyword evidence="10 13" id="KW-0742">SOS response</keyword>
<dbReference type="HAMAP" id="MF_00204">
    <property type="entry name" value="UvrB"/>
    <property type="match status" value="1"/>
</dbReference>
<evidence type="ECO:0000256" key="6">
    <source>
        <dbReference type="ARBA" id="ARBA00022769"/>
    </source>
</evidence>
<dbReference type="Pfam" id="PF02151">
    <property type="entry name" value="UVR"/>
    <property type="match status" value="1"/>
</dbReference>
<name>A0A934M9Q1_9MICO</name>
<dbReference type="InterPro" id="IPR006935">
    <property type="entry name" value="Helicase/UvrB_N"/>
</dbReference>
<keyword evidence="5 13" id="KW-0227">DNA damage</keyword>
<keyword evidence="9 13" id="KW-0234">DNA repair</keyword>
<dbReference type="PANTHER" id="PTHR24029">
    <property type="entry name" value="UVRABC SYSTEM PROTEIN B"/>
    <property type="match status" value="1"/>
</dbReference>
<dbReference type="InterPro" id="IPR001650">
    <property type="entry name" value="Helicase_C-like"/>
</dbReference>
<dbReference type="InterPro" id="IPR004807">
    <property type="entry name" value="UvrB"/>
</dbReference>
<dbReference type="NCBIfam" id="TIGR00631">
    <property type="entry name" value="uvrb"/>
    <property type="match status" value="1"/>
</dbReference>
<dbReference type="InterPro" id="IPR027417">
    <property type="entry name" value="P-loop_NTPase"/>
</dbReference>
<evidence type="ECO:0000313" key="19">
    <source>
        <dbReference type="EMBL" id="MBI9114913.1"/>
    </source>
</evidence>
<dbReference type="SUPFAM" id="SSF46600">
    <property type="entry name" value="C-terminal UvrC-binding domain of UvrB"/>
    <property type="match status" value="1"/>
</dbReference>
<dbReference type="EMBL" id="JAEINH010000005">
    <property type="protein sequence ID" value="MBI9114913.1"/>
    <property type="molecule type" value="Genomic_DNA"/>
</dbReference>
<keyword evidence="15" id="KW-0175">Coiled coil</keyword>
<evidence type="ECO:0000256" key="13">
    <source>
        <dbReference type="HAMAP-Rule" id="MF_00204"/>
    </source>
</evidence>
<keyword evidence="20" id="KW-1185">Reference proteome</keyword>
<evidence type="ECO:0000256" key="7">
    <source>
        <dbReference type="ARBA" id="ARBA00022840"/>
    </source>
</evidence>
<dbReference type="PROSITE" id="PS51194">
    <property type="entry name" value="HELICASE_CTER"/>
    <property type="match status" value="1"/>
</dbReference>
<dbReference type="GO" id="GO:0009432">
    <property type="term" value="P:SOS response"/>
    <property type="evidence" value="ECO:0007669"/>
    <property type="project" value="UniProtKB-UniRule"/>
</dbReference>
<feature type="domain" description="Helicase C-terminal" evidence="18">
    <location>
        <begin position="438"/>
        <end position="602"/>
    </location>
</feature>
<evidence type="ECO:0000256" key="3">
    <source>
        <dbReference type="ARBA" id="ARBA00022490"/>
    </source>
</evidence>
<evidence type="ECO:0000259" key="17">
    <source>
        <dbReference type="PROSITE" id="PS51192"/>
    </source>
</evidence>